<dbReference type="Pfam" id="PF00891">
    <property type="entry name" value="Methyltransf_2"/>
    <property type="match status" value="1"/>
</dbReference>
<dbReference type="InterPro" id="IPR016461">
    <property type="entry name" value="COMT-like"/>
</dbReference>
<evidence type="ECO:0000256" key="3">
    <source>
        <dbReference type="ARBA" id="ARBA00022691"/>
    </source>
</evidence>
<dbReference type="GO" id="GO:0008171">
    <property type="term" value="F:O-methyltransferase activity"/>
    <property type="evidence" value="ECO:0007669"/>
    <property type="project" value="InterPro"/>
</dbReference>
<organism evidence="5 7">
    <name type="scientific">Byssothecium circinans</name>
    <dbReference type="NCBI Taxonomy" id="147558"/>
    <lineage>
        <taxon>Eukaryota</taxon>
        <taxon>Fungi</taxon>
        <taxon>Dikarya</taxon>
        <taxon>Ascomycota</taxon>
        <taxon>Pezizomycotina</taxon>
        <taxon>Dothideomycetes</taxon>
        <taxon>Pleosporomycetidae</taxon>
        <taxon>Pleosporales</taxon>
        <taxon>Massarineae</taxon>
        <taxon>Massarinaceae</taxon>
        <taxon>Byssothecium</taxon>
    </lineage>
</organism>
<keyword evidence="1 5" id="KW-0489">Methyltransferase</keyword>
<dbReference type="EMBL" id="ML977068">
    <property type="protein sequence ID" value="KAF1948227.1"/>
    <property type="molecule type" value="Genomic_DNA"/>
</dbReference>
<accession>A0A6A5T7V8</accession>
<evidence type="ECO:0000256" key="1">
    <source>
        <dbReference type="ARBA" id="ARBA00022603"/>
    </source>
</evidence>
<evidence type="ECO:0000313" key="6">
    <source>
        <dbReference type="EMBL" id="KAF1948227.1"/>
    </source>
</evidence>
<dbReference type="InterPro" id="IPR001077">
    <property type="entry name" value="COMT_C"/>
</dbReference>
<keyword evidence="7" id="KW-1185">Reference proteome</keyword>
<evidence type="ECO:0000313" key="5">
    <source>
        <dbReference type="EMBL" id="KAF1948224.1"/>
    </source>
</evidence>
<sequence>MCIPPIEAAHIHFWDQGTTSAIKLPSFLKENGYRQPEDPRKGLFQYAFGTDEEAFEYWGKIPNVLDNFNTCMSGIRGSRPSWIEWWPVQERLLNGVETSKQGSEVLLVDVAGGRGHDVQAFGRKFNNTKGTLVLQDLPAVIDDIQHLDEGIRRMKYDFFTPQPIRGARAYFFHFIMHDWSDDVCIRILSHTAAAMKAGYSKLLLNEFILPNQGCPLFPAGFDLQMMAMHAAQERTETQWKELLNKAGLKVIRFWIPPGGGEGVIEAERD</sequence>
<dbReference type="SUPFAM" id="SSF53335">
    <property type="entry name" value="S-adenosyl-L-methionine-dependent methyltransferases"/>
    <property type="match status" value="1"/>
</dbReference>
<keyword evidence="3" id="KW-0949">S-adenosyl-L-methionine</keyword>
<dbReference type="PANTHER" id="PTHR43712:SF1">
    <property type="entry name" value="HYPOTHETICAL O-METHYLTRANSFERASE (EUROFUNG)-RELATED"/>
    <property type="match status" value="1"/>
</dbReference>
<evidence type="ECO:0000256" key="2">
    <source>
        <dbReference type="ARBA" id="ARBA00022679"/>
    </source>
</evidence>
<reference evidence="5" key="1">
    <citation type="journal article" date="2020" name="Stud. Mycol.">
        <title>101 Dothideomycetes genomes: a test case for predicting lifestyles and emergence of pathogens.</title>
        <authorList>
            <person name="Haridas S."/>
            <person name="Albert R."/>
            <person name="Binder M."/>
            <person name="Bloem J."/>
            <person name="Labutti K."/>
            <person name="Salamov A."/>
            <person name="Andreopoulos B."/>
            <person name="Baker S."/>
            <person name="Barry K."/>
            <person name="Bills G."/>
            <person name="Bluhm B."/>
            <person name="Cannon C."/>
            <person name="Castanera R."/>
            <person name="Culley D."/>
            <person name="Daum C."/>
            <person name="Ezra D."/>
            <person name="Gonzalez J."/>
            <person name="Henrissat B."/>
            <person name="Kuo A."/>
            <person name="Liang C."/>
            <person name="Lipzen A."/>
            <person name="Lutzoni F."/>
            <person name="Magnuson J."/>
            <person name="Mondo S."/>
            <person name="Nolan M."/>
            <person name="Ohm R."/>
            <person name="Pangilinan J."/>
            <person name="Park H.-J."/>
            <person name="Ramirez L."/>
            <person name="Alfaro M."/>
            <person name="Sun H."/>
            <person name="Tritt A."/>
            <person name="Yoshinaga Y."/>
            <person name="Zwiers L.-H."/>
            <person name="Turgeon B."/>
            <person name="Goodwin S."/>
            <person name="Spatafora J."/>
            <person name="Crous P."/>
            <person name="Grigoriev I."/>
        </authorList>
    </citation>
    <scope>NUCLEOTIDE SEQUENCE</scope>
    <source>
        <strain evidence="5">CBS 675.92</strain>
    </source>
</reference>
<dbReference type="EMBL" id="ML977069">
    <property type="protein sequence ID" value="KAF1948224.1"/>
    <property type="molecule type" value="Genomic_DNA"/>
</dbReference>
<evidence type="ECO:0000313" key="7">
    <source>
        <dbReference type="Proteomes" id="UP000800035"/>
    </source>
</evidence>
<dbReference type="Gene3D" id="3.40.50.150">
    <property type="entry name" value="Vaccinia Virus protein VP39"/>
    <property type="match status" value="1"/>
</dbReference>
<name>A0A6A5T7V8_9PLEO</name>
<dbReference type="Proteomes" id="UP000800035">
    <property type="component" value="Unassembled WGS sequence"/>
</dbReference>
<keyword evidence="2 5" id="KW-0808">Transferase</keyword>
<gene>
    <name evidence="6" type="ORF">CC80DRAFT_498345</name>
    <name evidence="5" type="ORF">CC80DRAFT_498367</name>
</gene>
<dbReference type="PANTHER" id="PTHR43712">
    <property type="entry name" value="PUTATIVE (AFU_ORTHOLOGUE AFUA_4G14580)-RELATED"/>
    <property type="match status" value="1"/>
</dbReference>
<dbReference type="GO" id="GO:0032259">
    <property type="term" value="P:methylation"/>
    <property type="evidence" value="ECO:0007669"/>
    <property type="project" value="UniProtKB-KW"/>
</dbReference>
<feature type="domain" description="O-methyltransferase C-terminal" evidence="4">
    <location>
        <begin position="43"/>
        <end position="248"/>
    </location>
</feature>
<dbReference type="InterPro" id="IPR029063">
    <property type="entry name" value="SAM-dependent_MTases_sf"/>
</dbReference>
<dbReference type="PROSITE" id="PS51683">
    <property type="entry name" value="SAM_OMT_II"/>
    <property type="match status" value="1"/>
</dbReference>
<dbReference type="AlphaFoldDB" id="A0A6A5T7V8"/>
<proteinExistence type="predicted"/>
<dbReference type="OrthoDB" id="3340390at2759"/>
<evidence type="ECO:0000259" key="4">
    <source>
        <dbReference type="Pfam" id="PF00891"/>
    </source>
</evidence>
<protein>
    <submittedName>
        <fullName evidence="5">O-methyltransferase</fullName>
    </submittedName>
</protein>